<feature type="binding site" evidence="12">
    <location>
        <begin position="39"/>
        <end position="43"/>
    </location>
    <ligand>
        <name>substrate</name>
    </ligand>
</feature>
<evidence type="ECO:0000256" key="11">
    <source>
        <dbReference type="ARBA" id="ARBA00023277"/>
    </source>
</evidence>
<keyword evidence="6 12" id="KW-0547">Nucleotide-binding</keyword>
<reference evidence="14 15" key="1">
    <citation type="submission" date="2019-10" db="EMBL/GenBank/DDBJ databases">
        <title>Description of Paenibacillus terricola sp. nov.</title>
        <authorList>
            <person name="Carlier A."/>
            <person name="Qi S."/>
        </authorList>
    </citation>
    <scope>NUCLEOTIDE SEQUENCE [LARGE SCALE GENOMIC DNA]</scope>
    <source>
        <strain evidence="14 15">LMG 31459</strain>
    </source>
</reference>
<evidence type="ECO:0000313" key="14">
    <source>
        <dbReference type="EMBL" id="NOU77545.1"/>
    </source>
</evidence>
<comment type="pathway">
    <text evidence="12">Carbohydrate metabolism; D-ribose degradation; D-ribose 5-phosphate from beta-D-ribopyranose: step 2/2.</text>
</comment>
<keyword evidence="9 12" id="KW-0460">Magnesium</keyword>
<keyword evidence="15" id="KW-1185">Reference proteome</keyword>
<comment type="catalytic activity">
    <reaction evidence="12">
        <text>D-ribose + ATP = D-ribose 5-phosphate + ADP + H(+)</text>
        <dbReference type="Rhea" id="RHEA:13697"/>
        <dbReference type="ChEBI" id="CHEBI:15378"/>
        <dbReference type="ChEBI" id="CHEBI:30616"/>
        <dbReference type="ChEBI" id="CHEBI:47013"/>
        <dbReference type="ChEBI" id="CHEBI:78346"/>
        <dbReference type="ChEBI" id="CHEBI:456216"/>
        <dbReference type="EC" id="2.7.1.15"/>
    </reaction>
</comment>
<evidence type="ECO:0000256" key="12">
    <source>
        <dbReference type="HAMAP-Rule" id="MF_01987"/>
    </source>
</evidence>
<dbReference type="PANTHER" id="PTHR10584">
    <property type="entry name" value="SUGAR KINASE"/>
    <property type="match status" value="1"/>
</dbReference>
<comment type="cofactor">
    <cofactor evidence="12">
        <name>Mg(2+)</name>
        <dbReference type="ChEBI" id="CHEBI:18420"/>
    </cofactor>
    <text evidence="12">Requires a divalent cation, most likely magnesium in vivo, as an electrophilic catalyst to aid phosphoryl group transfer. It is the chelate of the metal and the nucleotide that is the actual substrate.</text>
</comment>
<dbReference type="EC" id="2.7.1.15" evidence="2 12"/>
<keyword evidence="12" id="KW-0963">Cytoplasm</keyword>
<dbReference type="PROSITE" id="PS00584">
    <property type="entry name" value="PFKB_KINASES_2"/>
    <property type="match status" value="1"/>
</dbReference>
<feature type="binding site" evidence="12">
    <location>
        <position position="137"/>
    </location>
    <ligand>
        <name>substrate</name>
    </ligand>
</feature>
<accession>A0ABX1Y9D5</accession>
<feature type="binding site" evidence="12">
    <location>
        <position position="285"/>
    </location>
    <ligand>
        <name>K(+)</name>
        <dbReference type="ChEBI" id="CHEBI:29103"/>
    </ligand>
</feature>
<dbReference type="PRINTS" id="PR00990">
    <property type="entry name" value="RIBOKINASE"/>
</dbReference>
<sequence length="305" mass="31602">MANILVVGSMNMDIVTRVDRLPVPGETLHGMGTGFHAGGKGGNQACAAARSGAKVAMAGGVGSDAFGIEICRKLEDEGIDITAIARRPETTGIALITTDSSGENNIILSPGANYSYGGDDLEALDLSPYDVILLQNEIPGSVNRRIIDRAEAAGVPVCMNPAPVTGFDRDQLRGIRLLIMNETEAEVLSGMQIVSFKEACSAGRLLLQDGIPQLIITLGSQGAVYMDGDGKILEIPAYPVEAVDTTAAGDTFIGAFVAAYYGDNELADSLQYAAAAAALTVSATGAQSSIPAKEQVYAFLEQAGS</sequence>
<comment type="function">
    <text evidence="12">Catalyzes the phosphorylation of ribose at O-5 in a reaction requiring ATP and magnesium. The resulting D-ribose-5-phosphate can then be used either for sythesis of nucleotides, histidine, and tryptophan, or as a component of the pentose phosphate pathway.</text>
</comment>
<feature type="binding site" evidence="12">
    <location>
        <position position="283"/>
    </location>
    <ligand>
        <name>K(+)</name>
        <dbReference type="ChEBI" id="CHEBI:29103"/>
    </ligand>
</feature>
<evidence type="ECO:0000256" key="5">
    <source>
        <dbReference type="ARBA" id="ARBA00022723"/>
    </source>
</evidence>
<keyword evidence="7 12" id="KW-0418">Kinase</keyword>
<feature type="binding site" evidence="12">
    <location>
        <begin position="249"/>
        <end position="250"/>
    </location>
    <ligand>
        <name>ATP</name>
        <dbReference type="ChEBI" id="CHEBI:30616"/>
    </ligand>
</feature>
<comment type="activity regulation">
    <text evidence="12">Activated by a monovalent cation that binds near, but not in, the active site. The most likely occupant of the site in vivo is potassium. Ion binding induces a conformational change that may alter substrate affinity.</text>
</comment>
<evidence type="ECO:0000259" key="13">
    <source>
        <dbReference type="Pfam" id="PF00294"/>
    </source>
</evidence>
<evidence type="ECO:0000256" key="6">
    <source>
        <dbReference type="ARBA" id="ARBA00022741"/>
    </source>
</evidence>
<evidence type="ECO:0000256" key="1">
    <source>
        <dbReference type="ARBA" id="ARBA00005380"/>
    </source>
</evidence>
<comment type="similarity">
    <text evidence="12">Belongs to the carbohydrate kinase PfkB family. Ribokinase subfamily.</text>
</comment>
<evidence type="ECO:0000256" key="8">
    <source>
        <dbReference type="ARBA" id="ARBA00022840"/>
    </source>
</evidence>
<organism evidence="14 15">
    <name type="scientific">Paenibacillus phytohabitans</name>
    <dbReference type="NCBI Taxonomy" id="2654978"/>
    <lineage>
        <taxon>Bacteria</taxon>
        <taxon>Bacillati</taxon>
        <taxon>Bacillota</taxon>
        <taxon>Bacilli</taxon>
        <taxon>Bacillales</taxon>
        <taxon>Paenibacillaceae</taxon>
        <taxon>Paenibacillus</taxon>
    </lineage>
</organism>
<comment type="subunit">
    <text evidence="12">Homodimer.</text>
</comment>
<evidence type="ECO:0000256" key="7">
    <source>
        <dbReference type="ARBA" id="ARBA00022777"/>
    </source>
</evidence>
<gene>
    <name evidence="12 14" type="primary">rbsK</name>
    <name evidence="14" type="ORF">GC101_01495</name>
</gene>
<dbReference type="SUPFAM" id="SSF53613">
    <property type="entry name" value="Ribokinase-like"/>
    <property type="match status" value="1"/>
</dbReference>
<keyword evidence="4 12" id="KW-0808">Transferase</keyword>
<feature type="binding site" evidence="12">
    <location>
        <position position="181"/>
    </location>
    <ligand>
        <name>ATP</name>
        <dbReference type="ChEBI" id="CHEBI:30616"/>
    </ligand>
</feature>
<proteinExistence type="inferred from homology"/>
<evidence type="ECO:0000256" key="3">
    <source>
        <dbReference type="ARBA" id="ARBA00016943"/>
    </source>
</evidence>
<evidence type="ECO:0000256" key="2">
    <source>
        <dbReference type="ARBA" id="ARBA00012035"/>
    </source>
</evidence>
<dbReference type="GO" id="GO:0004747">
    <property type="term" value="F:ribokinase activity"/>
    <property type="evidence" value="ECO:0007669"/>
    <property type="project" value="UniProtKB-EC"/>
</dbReference>
<feature type="binding site" evidence="12">
    <location>
        <begin position="11"/>
        <end position="13"/>
    </location>
    <ligand>
        <name>substrate</name>
    </ligand>
</feature>
<feature type="domain" description="Carbohydrate kinase PfkB" evidence="13">
    <location>
        <begin position="1"/>
        <end position="292"/>
    </location>
</feature>
<dbReference type="InterPro" id="IPR029056">
    <property type="entry name" value="Ribokinase-like"/>
</dbReference>
<dbReference type="RefSeq" id="WP_171715825.1">
    <property type="nucleotide sequence ID" value="NZ_WHOB01000012.1"/>
</dbReference>
<protein>
    <recommendedName>
        <fullName evidence="3 12">Ribokinase</fullName>
        <shortName evidence="12">RK</shortName>
        <ecNumber evidence="2 12">2.7.1.15</ecNumber>
    </recommendedName>
</protein>
<keyword evidence="8 12" id="KW-0067">ATP-binding</keyword>
<dbReference type="InterPro" id="IPR002173">
    <property type="entry name" value="Carboh/pur_kinase_PfkB_CS"/>
</dbReference>
<keyword evidence="11 12" id="KW-0119">Carbohydrate metabolism</keyword>
<feature type="binding site" evidence="12">
    <location>
        <begin position="217"/>
        <end position="222"/>
    </location>
    <ligand>
        <name>ATP</name>
        <dbReference type="ChEBI" id="CHEBI:30616"/>
    </ligand>
</feature>
<dbReference type="PANTHER" id="PTHR10584:SF166">
    <property type="entry name" value="RIBOKINASE"/>
    <property type="match status" value="1"/>
</dbReference>
<evidence type="ECO:0000256" key="10">
    <source>
        <dbReference type="ARBA" id="ARBA00022958"/>
    </source>
</evidence>
<comment type="caution">
    <text evidence="12">Lacks conserved residue(s) required for the propagation of feature annotation.</text>
</comment>
<feature type="binding site" evidence="12">
    <location>
        <position position="280"/>
    </location>
    <ligand>
        <name>K(+)</name>
        <dbReference type="ChEBI" id="CHEBI:29103"/>
    </ligand>
</feature>
<comment type="similarity">
    <text evidence="1">Belongs to the carbohydrate kinase pfkB family.</text>
</comment>
<dbReference type="CDD" id="cd01174">
    <property type="entry name" value="ribokinase"/>
    <property type="match status" value="1"/>
</dbReference>
<feature type="binding site" evidence="12">
    <location>
        <position position="250"/>
    </location>
    <ligand>
        <name>substrate</name>
    </ligand>
</feature>
<feature type="active site" description="Proton acceptor" evidence="12">
    <location>
        <position position="250"/>
    </location>
</feature>
<dbReference type="EMBL" id="WHOB01000012">
    <property type="protein sequence ID" value="NOU77545.1"/>
    <property type="molecule type" value="Genomic_DNA"/>
</dbReference>
<dbReference type="Gene3D" id="3.40.1190.20">
    <property type="match status" value="1"/>
</dbReference>
<dbReference type="Pfam" id="PF00294">
    <property type="entry name" value="PfkB"/>
    <property type="match status" value="1"/>
</dbReference>
<keyword evidence="5 12" id="KW-0479">Metal-binding</keyword>
<comment type="caution">
    <text evidence="14">The sequence shown here is derived from an EMBL/GenBank/DDBJ whole genome shotgun (WGS) entry which is preliminary data.</text>
</comment>
<evidence type="ECO:0000313" key="15">
    <source>
        <dbReference type="Proteomes" id="UP000596857"/>
    </source>
</evidence>
<feature type="binding site" evidence="12">
    <location>
        <position position="246"/>
    </location>
    <ligand>
        <name>K(+)</name>
        <dbReference type="ChEBI" id="CHEBI:29103"/>
    </ligand>
</feature>
<dbReference type="HAMAP" id="MF_01987">
    <property type="entry name" value="Ribokinase"/>
    <property type="match status" value="1"/>
</dbReference>
<evidence type="ECO:0000256" key="9">
    <source>
        <dbReference type="ARBA" id="ARBA00022842"/>
    </source>
</evidence>
<name>A0ABX1Y9D5_9BACL</name>
<feature type="binding site" evidence="12">
    <location>
        <position position="244"/>
    </location>
    <ligand>
        <name>K(+)</name>
        <dbReference type="ChEBI" id="CHEBI:29103"/>
    </ligand>
</feature>
<dbReference type="InterPro" id="IPR011611">
    <property type="entry name" value="PfkB_dom"/>
</dbReference>
<dbReference type="NCBIfam" id="TIGR02152">
    <property type="entry name" value="D_ribokin_bact"/>
    <property type="match status" value="1"/>
</dbReference>
<evidence type="ECO:0000256" key="4">
    <source>
        <dbReference type="ARBA" id="ARBA00022679"/>
    </source>
</evidence>
<keyword evidence="10 12" id="KW-0630">Potassium</keyword>
<dbReference type="Proteomes" id="UP000596857">
    <property type="component" value="Unassembled WGS sequence"/>
</dbReference>
<feature type="binding site" evidence="12">
    <location>
        <position position="289"/>
    </location>
    <ligand>
        <name>K(+)</name>
        <dbReference type="ChEBI" id="CHEBI:29103"/>
    </ligand>
</feature>
<dbReference type="InterPro" id="IPR011877">
    <property type="entry name" value="Ribokinase"/>
</dbReference>
<comment type="subcellular location">
    <subcellularLocation>
        <location evidence="12">Cytoplasm</location>
    </subcellularLocation>
</comment>
<dbReference type="InterPro" id="IPR002139">
    <property type="entry name" value="Ribo/fructo_kinase"/>
</dbReference>